<dbReference type="Pfam" id="PF17277">
    <property type="entry name" value="DUF5342"/>
    <property type="match status" value="1"/>
</dbReference>
<dbReference type="Proteomes" id="UP001178888">
    <property type="component" value="Unassembled WGS sequence"/>
</dbReference>
<evidence type="ECO:0000313" key="1">
    <source>
        <dbReference type="EMBL" id="MDQ6596347.1"/>
    </source>
</evidence>
<proteinExistence type="predicted"/>
<sequence length="70" mass="8656">MLMHFQFKPLFKNQNIPGWSFSFYYKKQRYTGIYNQTGKIEWTLVPPLQEEVEWLTSQVHELMLYHVYDH</sequence>
<dbReference type="AlphaFoldDB" id="A0A4R5W077"/>
<reference evidence="1" key="2">
    <citation type="submission" date="2023-08" db="EMBL/GenBank/DDBJ databases">
        <title>Nitrogen cycling bacteria in agricultural field soils.</title>
        <authorList>
            <person name="Jang J."/>
        </authorList>
    </citation>
    <scope>NUCLEOTIDE SEQUENCE</scope>
    <source>
        <strain evidence="1">PS3-36</strain>
    </source>
</reference>
<protein>
    <submittedName>
        <fullName evidence="1">YheE family protein</fullName>
    </submittedName>
</protein>
<gene>
    <name evidence="2" type="ORF">E2K98_02725</name>
    <name evidence="1" type="ORF">RCG21_08135</name>
</gene>
<dbReference type="EMBL" id="JAVGVR010000001">
    <property type="protein sequence ID" value="MDQ6596347.1"/>
    <property type="molecule type" value="Genomic_DNA"/>
</dbReference>
<dbReference type="PIRSF" id="PIRSF037692">
    <property type="entry name" value="UCP037692"/>
    <property type="match status" value="1"/>
</dbReference>
<name>A0A4R5W077_9BACI</name>
<organism evidence="2 3">
    <name type="scientific">Bacillus salipaludis</name>
    <dbReference type="NCBI Taxonomy" id="2547811"/>
    <lineage>
        <taxon>Bacteria</taxon>
        <taxon>Bacillati</taxon>
        <taxon>Bacillota</taxon>
        <taxon>Bacilli</taxon>
        <taxon>Bacillales</taxon>
        <taxon>Bacillaceae</taxon>
        <taxon>Bacillus</taxon>
    </lineage>
</organism>
<reference evidence="2 3" key="1">
    <citation type="submission" date="2019-03" db="EMBL/GenBank/DDBJ databases">
        <title>Bacillus niacini sp. nov. a Nicotinate-Metabolizing Mesophile Isolated from Soil.</title>
        <authorList>
            <person name="Zhang G."/>
        </authorList>
    </citation>
    <scope>NUCLEOTIDE SEQUENCE [LARGE SCALE GENOMIC DNA]</scope>
    <source>
        <strain evidence="2 3">WN066</strain>
    </source>
</reference>
<comment type="caution">
    <text evidence="2">The sequence shown here is derived from an EMBL/GenBank/DDBJ whole genome shotgun (WGS) entry which is preliminary data.</text>
</comment>
<evidence type="ECO:0000313" key="2">
    <source>
        <dbReference type="EMBL" id="TDK65169.1"/>
    </source>
</evidence>
<dbReference type="RefSeq" id="WP_133332747.1">
    <property type="nucleotide sequence ID" value="NZ_JARMCE010000025.1"/>
</dbReference>
<dbReference type="InterPro" id="IPR017263">
    <property type="entry name" value="UCP037692"/>
</dbReference>
<keyword evidence="4" id="KW-1185">Reference proteome</keyword>
<evidence type="ECO:0000313" key="4">
    <source>
        <dbReference type="Proteomes" id="UP001178888"/>
    </source>
</evidence>
<accession>A0A4R5W077</accession>
<dbReference type="EMBL" id="SMYO01000001">
    <property type="protein sequence ID" value="TDK65169.1"/>
    <property type="molecule type" value="Genomic_DNA"/>
</dbReference>
<dbReference type="Proteomes" id="UP000295132">
    <property type="component" value="Unassembled WGS sequence"/>
</dbReference>
<evidence type="ECO:0000313" key="3">
    <source>
        <dbReference type="Proteomes" id="UP000295132"/>
    </source>
</evidence>